<gene>
    <name evidence="8" type="ORF">DL237_15880</name>
</gene>
<evidence type="ECO:0000313" key="9">
    <source>
        <dbReference type="Proteomes" id="UP000265848"/>
    </source>
</evidence>
<feature type="coiled-coil region" evidence="6">
    <location>
        <begin position="62"/>
        <end position="96"/>
    </location>
</feature>
<dbReference type="InterPro" id="IPR004358">
    <property type="entry name" value="Sig_transdc_His_kin-like_C"/>
</dbReference>
<dbReference type="SUPFAM" id="SSF55874">
    <property type="entry name" value="ATPase domain of HSP90 chaperone/DNA topoisomerase II/histidine kinase"/>
    <property type="match status" value="1"/>
</dbReference>
<dbReference type="InterPro" id="IPR035965">
    <property type="entry name" value="PAS-like_dom_sf"/>
</dbReference>
<evidence type="ECO:0000256" key="6">
    <source>
        <dbReference type="SAM" id="Coils"/>
    </source>
</evidence>
<dbReference type="SMART" id="SM00388">
    <property type="entry name" value="HisKA"/>
    <property type="match status" value="1"/>
</dbReference>
<dbReference type="Gene3D" id="3.30.565.10">
    <property type="entry name" value="Histidine kinase-like ATPase, C-terminal domain"/>
    <property type="match status" value="1"/>
</dbReference>
<dbReference type="GO" id="GO:0000155">
    <property type="term" value="F:phosphorelay sensor kinase activity"/>
    <property type="evidence" value="ECO:0007669"/>
    <property type="project" value="InterPro"/>
</dbReference>
<dbReference type="FunFam" id="3.30.565.10:FF:000049">
    <property type="entry name" value="Two-component sensor histidine kinase"/>
    <property type="match status" value="1"/>
</dbReference>
<dbReference type="InterPro" id="IPR036097">
    <property type="entry name" value="HisK_dim/P_sf"/>
</dbReference>
<evidence type="ECO:0000313" key="8">
    <source>
        <dbReference type="EMBL" id="RII37614.1"/>
    </source>
</evidence>
<accession>A0A399IXC1</accession>
<dbReference type="Pfam" id="PF00512">
    <property type="entry name" value="HisKA"/>
    <property type="match status" value="1"/>
</dbReference>
<keyword evidence="6" id="KW-0175">Coiled coil</keyword>
<dbReference type="GO" id="GO:0009927">
    <property type="term" value="F:histidine phosphotransfer kinase activity"/>
    <property type="evidence" value="ECO:0007669"/>
    <property type="project" value="TreeGrafter"/>
</dbReference>
<reference evidence="8 9" key="1">
    <citation type="submission" date="2018-08" db="EMBL/GenBank/DDBJ databases">
        <title>Pseudooceanicola sediminis CY03 in the family Rhodobacteracea.</title>
        <authorList>
            <person name="Zhang Y.-J."/>
        </authorList>
    </citation>
    <scope>NUCLEOTIDE SEQUENCE [LARGE SCALE GENOMIC DNA]</scope>
    <source>
        <strain evidence="8 9">CY03</strain>
    </source>
</reference>
<keyword evidence="3" id="KW-0597">Phosphoprotein</keyword>
<dbReference type="Proteomes" id="UP000265848">
    <property type="component" value="Unassembled WGS sequence"/>
</dbReference>
<dbReference type="EMBL" id="QWJJ01000015">
    <property type="protein sequence ID" value="RII37614.1"/>
    <property type="molecule type" value="Genomic_DNA"/>
</dbReference>
<comment type="caution">
    <text evidence="8">The sequence shown here is derived from an EMBL/GenBank/DDBJ whole genome shotgun (WGS) entry which is preliminary data.</text>
</comment>
<dbReference type="PANTHER" id="PTHR43047:SF9">
    <property type="entry name" value="HISTIDINE KINASE"/>
    <property type="match status" value="1"/>
</dbReference>
<comment type="catalytic activity">
    <reaction evidence="1">
        <text>ATP + protein L-histidine = ADP + protein N-phospho-L-histidine.</text>
        <dbReference type="EC" id="2.7.13.3"/>
    </reaction>
</comment>
<dbReference type="RefSeq" id="WP_119400076.1">
    <property type="nucleotide sequence ID" value="NZ_QWJJ01000015.1"/>
</dbReference>
<dbReference type="InterPro" id="IPR036890">
    <property type="entry name" value="HATPase_C_sf"/>
</dbReference>
<dbReference type="InterPro" id="IPR003594">
    <property type="entry name" value="HATPase_dom"/>
</dbReference>
<feature type="domain" description="Histidine kinase" evidence="7">
    <location>
        <begin position="382"/>
        <end position="594"/>
    </location>
</feature>
<evidence type="ECO:0000256" key="5">
    <source>
        <dbReference type="ARBA" id="ARBA00022777"/>
    </source>
</evidence>
<keyword evidence="9" id="KW-1185">Reference proteome</keyword>
<evidence type="ECO:0000256" key="1">
    <source>
        <dbReference type="ARBA" id="ARBA00000085"/>
    </source>
</evidence>
<organism evidence="8 9">
    <name type="scientific">Pseudooceanicola sediminis</name>
    <dbReference type="NCBI Taxonomy" id="2211117"/>
    <lineage>
        <taxon>Bacteria</taxon>
        <taxon>Pseudomonadati</taxon>
        <taxon>Pseudomonadota</taxon>
        <taxon>Alphaproteobacteria</taxon>
        <taxon>Rhodobacterales</taxon>
        <taxon>Paracoccaceae</taxon>
        <taxon>Pseudooceanicola</taxon>
    </lineage>
</organism>
<dbReference type="InterPro" id="IPR005467">
    <property type="entry name" value="His_kinase_dom"/>
</dbReference>
<proteinExistence type="predicted"/>
<dbReference type="GO" id="GO:0005886">
    <property type="term" value="C:plasma membrane"/>
    <property type="evidence" value="ECO:0007669"/>
    <property type="project" value="TreeGrafter"/>
</dbReference>
<keyword evidence="5 8" id="KW-0418">Kinase</keyword>
<keyword evidence="4" id="KW-0808">Transferase</keyword>
<dbReference type="AlphaFoldDB" id="A0A399IXC1"/>
<dbReference type="InterPro" id="IPR003661">
    <property type="entry name" value="HisK_dim/P_dom"/>
</dbReference>
<dbReference type="PROSITE" id="PS50109">
    <property type="entry name" value="HIS_KIN"/>
    <property type="match status" value="1"/>
</dbReference>
<evidence type="ECO:0000256" key="3">
    <source>
        <dbReference type="ARBA" id="ARBA00022553"/>
    </source>
</evidence>
<dbReference type="SUPFAM" id="SSF55785">
    <property type="entry name" value="PYP-like sensor domain (PAS domain)"/>
    <property type="match status" value="1"/>
</dbReference>
<dbReference type="Pfam" id="PF12860">
    <property type="entry name" value="PAS_7"/>
    <property type="match status" value="2"/>
</dbReference>
<sequence>MSISDLVDPADPPARQIEKLMRIAGALMTRVQQDSDTSSEAYAQFQRAALLEQEVRVRTRELETALDLLNQSNDHLAQANRETEAARSNLANAIEAVEEGFALFSPNETLILCNARFGMHMPDLRPKLLPGLSFSDYVTLVSRSAHLALPPDETPDIWLARRMARHHEPHVMFNVRLTGHRWLQVSEHRTPDGGIVILQTDVTDMMRVERKERARMLDDQAQLVRATLEHLDQGVCIFDKTARLVGWNRRVGELLSFPMRLLSMGIHAERLIGWMSGRFTLGDGSRHVDLRSWISQSNNRPPLQFEVTRSGTPTLAVFAQEMPDNGFVISFTDVTAERAAVRAISGANERLEARVLERTIELEAALAEAERANASKSRFVAAASHDLLQPLSAAKLFLASVEESDTNAETAPVLGKARRALESVEHLMGALLDISKLDSGRAEVHVTAVSLHRLMQQLGDEMAPLARQKGLCLNVVPSSAVVASDATYLRRILQNLLSNALRYTESGTVLLGARRRGNHVMIEVRDTGLGIPADQQKEIFREFSRLNATVSSSDGMGLGLAIVERACLLLGHTLTLESEERRGSIFRVAVPVIRFGTPPRD</sequence>
<dbReference type="OrthoDB" id="9764438at2"/>
<dbReference type="PANTHER" id="PTHR43047">
    <property type="entry name" value="TWO-COMPONENT HISTIDINE PROTEIN KINASE"/>
    <property type="match status" value="1"/>
</dbReference>
<evidence type="ECO:0000256" key="2">
    <source>
        <dbReference type="ARBA" id="ARBA00012438"/>
    </source>
</evidence>
<dbReference type="SMART" id="SM00387">
    <property type="entry name" value="HATPase_c"/>
    <property type="match status" value="1"/>
</dbReference>
<name>A0A399IXC1_9RHOB</name>
<dbReference type="SUPFAM" id="SSF47384">
    <property type="entry name" value="Homodimeric domain of signal transducing histidine kinase"/>
    <property type="match status" value="1"/>
</dbReference>
<evidence type="ECO:0000256" key="4">
    <source>
        <dbReference type="ARBA" id="ARBA00022679"/>
    </source>
</evidence>
<dbReference type="Gene3D" id="1.10.287.130">
    <property type="match status" value="1"/>
</dbReference>
<dbReference type="PRINTS" id="PR00344">
    <property type="entry name" value="BCTRLSENSOR"/>
</dbReference>
<evidence type="ECO:0000259" key="7">
    <source>
        <dbReference type="PROSITE" id="PS50109"/>
    </source>
</evidence>
<dbReference type="CDD" id="cd00082">
    <property type="entry name" value="HisKA"/>
    <property type="match status" value="1"/>
</dbReference>
<dbReference type="EC" id="2.7.13.3" evidence="2"/>
<dbReference type="Pfam" id="PF02518">
    <property type="entry name" value="HATPase_c"/>
    <property type="match status" value="1"/>
</dbReference>
<dbReference type="Gene3D" id="3.30.450.20">
    <property type="entry name" value="PAS domain"/>
    <property type="match status" value="2"/>
</dbReference>
<protein>
    <recommendedName>
        <fullName evidence="2">histidine kinase</fullName>
        <ecNumber evidence="2">2.7.13.3</ecNumber>
    </recommendedName>
</protein>